<evidence type="ECO:0008006" key="12">
    <source>
        <dbReference type="Google" id="ProtNLM"/>
    </source>
</evidence>
<evidence type="ECO:0000259" key="8">
    <source>
        <dbReference type="PROSITE" id="PS50177"/>
    </source>
</evidence>
<organism evidence="10 11">
    <name type="scientific">Cryptotermes secundus</name>
    <dbReference type="NCBI Taxonomy" id="105785"/>
    <lineage>
        <taxon>Eukaryota</taxon>
        <taxon>Metazoa</taxon>
        <taxon>Ecdysozoa</taxon>
        <taxon>Arthropoda</taxon>
        <taxon>Hexapoda</taxon>
        <taxon>Insecta</taxon>
        <taxon>Pterygota</taxon>
        <taxon>Neoptera</taxon>
        <taxon>Polyneoptera</taxon>
        <taxon>Dictyoptera</taxon>
        <taxon>Blattodea</taxon>
        <taxon>Blattoidea</taxon>
        <taxon>Termitoidae</taxon>
        <taxon>Kalotermitidae</taxon>
        <taxon>Cryptotermitinae</taxon>
        <taxon>Cryptotermes</taxon>
    </lineage>
</organism>
<dbReference type="SMART" id="SM00804">
    <property type="entry name" value="TAP_C"/>
    <property type="match status" value="1"/>
</dbReference>
<dbReference type="InterPro" id="IPR032710">
    <property type="entry name" value="NTF2-like_dom_sf"/>
</dbReference>
<dbReference type="SUPFAM" id="SSF54928">
    <property type="entry name" value="RNA-binding domain, RBD"/>
    <property type="match status" value="1"/>
</dbReference>
<dbReference type="PROSITE" id="PS51281">
    <property type="entry name" value="TAP_C"/>
    <property type="match status" value="1"/>
</dbReference>
<dbReference type="InParanoid" id="A0A2J7QFV7"/>
<dbReference type="SUPFAM" id="SSF52058">
    <property type="entry name" value="L domain-like"/>
    <property type="match status" value="1"/>
</dbReference>
<keyword evidence="5" id="KW-0677">Repeat</keyword>
<dbReference type="InterPro" id="IPR018222">
    <property type="entry name" value="Nuclear_transport_factor_2_euk"/>
</dbReference>
<dbReference type="FunFam" id="1.10.8.10:FF:000018">
    <property type="entry name" value="Nuclear RNA export factor 1"/>
    <property type="match status" value="1"/>
</dbReference>
<evidence type="ECO:0000259" key="9">
    <source>
        <dbReference type="PROSITE" id="PS51281"/>
    </source>
</evidence>
<keyword evidence="6" id="KW-0509">mRNA transport</keyword>
<dbReference type="InterPro" id="IPR009060">
    <property type="entry name" value="UBA-like_sf"/>
</dbReference>
<dbReference type="Gene3D" id="3.30.70.330">
    <property type="match status" value="1"/>
</dbReference>
<comment type="caution">
    <text evidence="10">The sequence shown here is derived from an EMBL/GenBank/DDBJ whole genome shotgun (WGS) entry which is preliminary data.</text>
</comment>
<dbReference type="AlphaFoldDB" id="A0A2J7QFV7"/>
<proteinExistence type="inferred from homology"/>
<protein>
    <recommendedName>
        <fullName evidence="12">Nuclear RNA export factor 1</fullName>
    </recommendedName>
</protein>
<dbReference type="InterPro" id="IPR030217">
    <property type="entry name" value="NXF_fam"/>
</dbReference>
<accession>A0A2J7QFV7</accession>
<keyword evidence="3" id="KW-0813">Transport</keyword>
<keyword evidence="7" id="KW-0539">Nucleus</keyword>
<reference evidence="10 11" key="1">
    <citation type="submission" date="2017-12" db="EMBL/GenBank/DDBJ databases">
        <title>Hemimetabolous genomes reveal molecular basis of termite eusociality.</title>
        <authorList>
            <person name="Harrison M.C."/>
            <person name="Jongepier E."/>
            <person name="Robertson H.M."/>
            <person name="Arning N."/>
            <person name="Bitard-Feildel T."/>
            <person name="Chao H."/>
            <person name="Childers C.P."/>
            <person name="Dinh H."/>
            <person name="Doddapaneni H."/>
            <person name="Dugan S."/>
            <person name="Gowin J."/>
            <person name="Greiner C."/>
            <person name="Han Y."/>
            <person name="Hu H."/>
            <person name="Hughes D.S.T."/>
            <person name="Huylmans A.-K."/>
            <person name="Kemena C."/>
            <person name="Kremer L.P.M."/>
            <person name="Lee S.L."/>
            <person name="Lopez-Ezquerra A."/>
            <person name="Mallet L."/>
            <person name="Monroy-Kuhn J.M."/>
            <person name="Moser A."/>
            <person name="Murali S.C."/>
            <person name="Muzny D.M."/>
            <person name="Otani S."/>
            <person name="Piulachs M.-D."/>
            <person name="Poelchau M."/>
            <person name="Qu J."/>
            <person name="Schaub F."/>
            <person name="Wada-Katsumata A."/>
            <person name="Worley K.C."/>
            <person name="Xie Q."/>
            <person name="Ylla G."/>
            <person name="Poulsen M."/>
            <person name="Gibbs R.A."/>
            <person name="Schal C."/>
            <person name="Richards S."/>
            <person name="Belles X."/>
            <person name="Korb J."/>
            <person name="Bornberg-Bauer E."/>
        </authorList>
    </citation>
    <scope>NUCLEOTIDE SEQUENCE [LARGE SCALE GENOMIC DNA]</scope>
    <source>
        <tissue evidence="10">Whole body</tissue>
    </source>
</reference>
<gene>
    <name evidence="10" type="ORF">B7P43_G04283</name>
</gene>
<dbReference type="PANTHER" id="PTHR10662:SF22">
    <property type="entry name" value="NUCLEAR RNA EXPORT FACTOR 1"/>
    <property type="match status" value="1"/>
</dbReference>
<feature type="domain" description="NTF2" evidence="8">
    <location>
        <begin position="304"/>
        <end position="455"/>
    </location>
</feature>
<evidence type="ECO:0000256" key="7">
    <source>
        <dbReference type="ARBA" id="ARBA00023242"/>
    </source>
</evidence>
<keyword evidence="4" id="KW-0433">Leucine-rich repeat</keyword>
<dbReference type="InterPro" id="IPR005637">
    <property type="entry name" value="TAP_C_dom"/>
</dbReference>
<dbReference type="InterPro" id="IPR032675">
    <property type="entry name" value="LRR_dom_sf"/>
</dbReference>
<dbReference type="OrthoDB" id="25872at2759"/>
<dbReference type="PROSITE" id="PS50177">
    <property type="entry name" value="NTF2_DOMAIN"/>
    <property type="match status" value="1"/>
</dbReference>
<evidence type="ECO:0000256" key="5">
    <source>
        <dbReference type="ARBA" id="ARBA00022737"/>
    </source>
</evidence>
<dbReference type="PANTHER" id="PTHR10662">
    <property type="entry name" value="NUCLEAR RNA EXPORT FACTOR"/>
    <property type="match status" value="1"/>
</dbReference>
<dbReference type="Pfam" id="PF22602">
    <property type="entry name" value="NXF_NTF2"/>
    <property type="match status" value="1"/>
</dbReference>
<evidence type="ECO:0000256" key="6">
    <source>
        <dbReference type="ARBA" id="ARBA00022816"/>
    </source>
</evidence>
<dbReference type="Gene3D" id="3.10.450.50">
    <property type="match status" value="1"/>
</dbReference>
<dbReference type="Gene3D" id="1.10.8.10">
    <property type="entry name" value="DNA helicase RuvA subunit, C-terminal domain"/>
    <property type="match status" value="1"/>
</dbReference>
<comment type="similarity">
    <text evidence="2">Belongs to the NXF family.</text>
</comment>
<dbReference type="InterPro" id="IPR057125">
    <property type="entry name" value="NXF1/2/3/5-like_LRR"/>
</dbReference>
<dbReference type="Pfam" id="PF03943">
    <property type="entry name" value="TAP_C"/>
    <property type="match status" value="1"/>
</dbReference>
<dbReference type="STRING" id="105785.A0A2J7QFV7"/>
<dbReference type="InterPro" id="IPR012677">
    <property type="entry name" value="Nucleotide-bd_a/b_plait_sf"/>
</dbReference>
<evidence type="ECO:0000256" key="2">
    <source>
        <dbReference type="ARBA" id="ARBA00009285"/>
    </source>
</evidence>
<dbReference type="PROSITE" id="PS51450">
    <property type="entry name" value="LRR"/>
    <property type="match status" value="1"/>
</dbReference>
<dbReference type="InterPro" id="IPR002075">
    <property type="entry name" value="NTF2_dom"/>
</dbReference>
<feature type="domain" description="TAP-C" evidence="9">
    <location>
        <begin position="489"/>
        <end position="544"/>
    </location>
</feature>
<evidence type="ECO:0000313" key="11">
    <source>
        <dbReference type="Proteomes" id="UP000235965"/>
    </source>
</evidence>
<dbReference type="InterPro" id="IPR035979">
    <property type="entry name" value="RBD_domain_sf"/>
</dbReference>
<sequence>MIHIDPKSEPAEENRPDRIVITKANALYTTFGSSYCMERFFINRTDCWHKFTILHGRIHDKEFILKLIMDNVYPVELFPVMYKEEGEHTCFLAKRCGSAIEKLCRSRLVINTPSGLPVELEIILAFAHINDILVNVHESIIKVMNKRFNKSTKHLDLSNFHRDPDLRDLVFCPLSQATIFHHVLNAFKSNLPPVKSLNLSHNDICSLKSLEAMWQRQQPLVKVDLRHNMIKHVRDLEVLRQLQVTELLLDQNPLCQHFDSEYSYTSAVRGVLPSLVKLDGVVLGPPNVPRIKRNFVRPLEDTTLADQFVRHFFTLYDGDNRMKLGGMYHGDALFSLSSTYLPAQSTSSTARLTEYTIESRNLLKLSDYSKGFKLLRHGADAILPTICKLPRSEHDPYSFTVDLIHSASSIVISVTGVFREPTIMKSPLIRSFCRVFVLVQIGPRDYQIANETMHVKNATTEEAEVAFKIPKPSVGPKVAPGKGQKLSASDKEQMTKVLSHLTEMNVKWSRKCLEESKWNVKKALTMFTELYKISKIPPEAFSTM</sequence>
<dbReference type="InterPro" id="IPR001611">
    <property type="entry name" value="Leu-rich_rpt"/>
</dbReference>
<evidence type="ECO:0000256" key="4">
    <source>
        <dbReference type="ARBA" id="ARBA00022614"/>
    </source>
</evidence>
<evidence type="ECO:0000313" key="10">
    <source>
        <dbReference type="EMBL" id="PNF27486.1"/>
    </source>
</evidence>
<dbReference type="Pfam" id="PF24048">
    <property type="entry name" value="LRR_NXF1-5"/>
    <property type="match status" value="1"/>
</dbReference>
<dbReference type="CDD" id="cd14342">
    <property type="entry name" value="UBA_TAP-C"/>
    <property type="match status" value="1"/>
</dbReference>
<keyword evidence="11" id="KW-1185">Reference proteome</keyword>
<dbReference type="Proteomes" id="UP000235965">
    <property type="component" value="Unassembled WGS sequence"/>
</dbReference>
<comment type="subcellular location">
    <subcellularLocation>
        <location evidence="1">Nucleus</location>
    </subcellularLocation>
</comment>
<dbReference type="GO" id="GO:0016973">
    <property type="term" value="P:poly(A)+ mRNA export from nucleus"/>
    <property type="evidence" value="ECO:0007669"/>
    <property type="project" value="TreeGrafter"/>
</dbReference>
<dbReference type="EMBL" id="NEVH01014838">
    <property type="protein sequence ID" value="PNF27486.1"/>
    <property type="molecule type" value="Genomic_DNA"/>
</dbReference>
<dbReference type="GO" id="GO:0003723">
    <property type="term" value="F:RNA binding"/>
    <property type="evidence" value="ECO:0007669"/>
    <property type="project" value="TreeGrafter"/>
</dbReference>
<evidence type="ECO:0000256" key="3">
    <source>
        <dbReference type="ARBA" id="ARBA00022448"/>
    </source>
</evidence>
<evidence type="ECO:0000256" key="1">
    <source>
        <dbReference type="ARBA" id="ARBA00004123"/>
    </source>
</evidence>
<name>A0A2J7QFV7_9NEOP</name>
<dbReference type="Gene3D" id="3.80.10.10">
    <property type="entry name" value="Ribonuclease Inhibitor"/>
    <property type="match status" value="1"/>
</dbReference>
<dbReference type="EMBL" id="NEVH01014838">
    <property type="protein sequence ID" value="PNF27485.1"/>
    <property type="molecule type" value="Genomic_DNA"/>
</dbReference>
<dbReference type="GO" id="GO:0005634">
    <property type="term" value="C:nucleus"/>
    <property type="evidence" value="ECO:0007669"/>
    <property type="project" value="UniProtKB-SubCell"/>
</dbReference>
<dbReference type="SUPFAM" id="SSF54427">
    <property type="entry name" value="NTF2-like"/>
    <property type="match status" value="1"/>
</dbReference>
<dbReference type="SUPFAM" id="SSF46934">
    <property type="entry name" value="UBA-like"/>
    <property type="match status" value="1"/>
</dbReference>